<dbReference type="RefSeq" id="WP_149859965.1">
    <property type="nucleotide sequence ID" value="NZ_VUOD01000002.1"/>
</dbReference>
<feature type="transmembrane region" description="Helical" evidence="1">
    <location>
        <begin position="262"/>
        <end position="278"/>
    </location>
</feature>
<feature type="transmembrane region" description="Helical" evidence="1">
    <location>
        <begin position="19"/>
        <end position="38"/>
    </location>
</feature>
<feature type="transmembrane region" description="Helical" evidence="1">
    <location>
        <begin position="66"/>
        <end position="83"/>
    </location>
</feature>
<accession>A0A5B2ZCX9</accession>
<feature type="domain" description="DUF418" evidence="2">
    <location>
        <begin position="241"/>
        <end position="403"/>
    </location>
</feature>
<name>A0A5B2ZCX9_9GAMM</name>
<feature type="transmembrane region" description="Helical" evidence="1">
    <location>
        <begin position="142"/>
        <end position="163"/>
    </location>
</feature>
<sequence length="410" mass="45269">MGPVAAAERITVMDVLRGFALLGILLMNIEGMAGPLTASMTGVDPSLSGADRVADTLVYLLVQGKFYPLFSLLFGMGFAVMLARAQAREQPFFAIYLRRILALLAIGLVHALLIWAGDILVTYALAGFVLLLFFRRTPASRLIGWGVFWMLVPCVLNLLLGGLGSLVQLAPPEQAAEFQRQMQEQAATFAAQIEAQRLAYGSGSFAEATAQRVADVGSMLAFILIYGWFILGLFLLGAWFVRSGAIARPGEWPRLYAALRRLALPAGLAMTLWSWWLVPTMDFARLDLTASFAQVLQMLGGVLMALAYLAWIVRAVQAANPAGWPSWLAPAGRMALSNYLLQSLAMTLLFYHYGLGLFEQVPRAWQLPLATGFFLLQLGLSRWWLDRFRMGPVEWLWRAATYGSLPPMRR</sequence>
<feature type="transmembrane region" description="Helical" evidence="1">
    <location>
        <begin position="290"/>
        <end position="313"/>
    </location>
</feature>
<feature type="transmembrane region" description="Helical" evidence="1">
    <location>
        <begin position="219"/>
        <end position="241"/>
    </location>
</feature>
<dbReference type="Proteomes" id="UP000322165">
    <property type="component" value="Unassembled WGS sequence"/>
</dbReference>
<dbReference type="PANTHER" id="PTHR30590">
    <property type="entry name" value="INNER MEMBRANE PROTEIN"/>
    <property type="match status" value="1"/>
</dbReference>
<dbReference type="InterPro" id="IPR007349">
    <property type="entry name" value="DUF418"/>
</dbReference>
<feature type="transmembrane region" description="Helical" evidence="1">
    <location>
        <begin position="334"/>
        <end position="353"/>
    </location>
</feature>
<reference evidence="3 4" key="2">
    <citation type="submission" date="2019-09" db="EMBL/GenBank/DDBJ databases">
        <authorList>
            <person name="Mazur A."/>
        </authorList>
    </citation>
    <scope>NUCLEOTIDE SEQUENCE [LARGE SCALE GENOMIC DNA]</scope>
    <source>
        <strain evidence="3 4">3729k</strain>
    </source>
</reference>
<proteinExistence type="predicted"/>
<feature type="transmembrane region" description="Helical" evidence="1">
    <location>
        <begin position="365"/>
        <end position="385"/>
    </location>
</feature>
<evidence type="ECO:0000313" key="3">
    <source>
        <dbReference type="EMBL" id="KAA2285867.1"/>
    </source>
</evidence>
<feature type="transmembrane region" description="Helical" evidence="1">
    <location>
        <begin position="95"/>
        <end position="113"/>
    </location>
</feature>
<organism evidence="3 4">
    <name type="scientific">Arenimonas fontis</name>
    <dbReference type="NCBI Taxonomy" id="2608255"/>
    <lineage>
        <taxon>Bacteria</taxon>
        <taxon>Pseudomonadati</taxon>
        <taxon>Pseudomonadota</taxon>
        <taxon>Gammaproteobacteria</taxon>
        <taxon>Lysobacterales</taxon>
        <taxon>Lysobacteraceae</taxon>
        <taxon>Arenimonas</taxon>
    </lineage>
</organism>
<comment type="caution">
    <text evidence="3">The sequence shown here is derived from an EMBL/GenBank/DDBJ whole genome shotgun (WGS) entry which is preliminary data.</text>
</comment>
<gene>
    <name evidence="3" type="ORF">F0415_03910</name>
</gene>
<dbReference type="InterPro" id="IPR052529">
    <property type="entry name" value="Bact_Transport_Assoc"/>
</dbReference>
<feature type="transmembrane region" description="Helical" evidence="1">
    <location>
        <begin position="119"/>
        <end position="135"/>
    </location>
</feature>
<reference evidence="3 4" key="1">
    <citation type="submission" date="2019-09" db="EMBL/GenBank/DDBJ databases">
        <title>Arenimonas chukotkensis sp. nov., a bacterium isolated from Chukotka hot spring, Arctic region, Russia.</title>
        <authorList>
            <person name="Zayulina K.S."/>
            <person name="Prokofeva M.I."/>
            <person name="Elcheninov A.G."/>
            <person name="Novikov A."/>
            <person name="Kochetkova T.V."/>
            <person name="Kublanov I.V."/>
        </authorList>
    </citation>
    <scope>NUCLEOTIDE SEQUENCE [LARGE SCALE GENOMIC DNA]</scope>
    <source>
        <strain evidence="3 4">3729k</strain>
    </source>
</reference>
<evidence type="ECO:0000256" key="1">
    <source>
        <dbReference type="SAM" id="Phobius"/>
    </source>
</evidence>
<evidence type="ECO:0000259" key="2">
    <source>
        <dbReference type="Pfam" id="PF04235"/>
    </source>
</evidence>
<protein>
    <submittedName>
        <fullName evidence="3">DUF418 domain-containing protein</fullName>
    </submittedName>
</protein>
<dbReference type="Pfam" id="PF04235">
    <property type="entry name" value="DUF418"/>
    <property type="match status" value="1"/>
</dbReference>
<keyword evidence="4" id="KW-1185">Reference proteome</keyword>
<dbReference type="PANTHER" id="PTHR30590:SF2">
    <property type="entry name" value="INNER MEMBRANE PROTEIN"/>
    <property type="match status" value="1"/>
</dbReference>
<keyword evidence="1" id="KW-0472">Membrane</keyword>
<evidence type="ECO:0000313" key="4">
    <source>
        <dbReference type="Proteomes" id="UP000322165"/>
    </source>
</evidence>
<keyword evidence="1" id="KW-1133">Transmembrane helix</keyword>
<keyword evidence="1" id="KW-0812">Transmembrane</keyword>
<dbReference type="EMBL" id="VUOD01000002">
    <property type="protein sequence ID" value="KAA2285867.1"/>
    <property type="molecule type" value="Genomic_DNA"/>
</dbReference>
<dbReference type="AlphaFoldDB" id="A0A5B2ZCX9"/>